<gene>
    <name evidence="2" type="ORF">BFJ63_vAg11564</name>
</gene>
<comment type="caution">
    <text evidence="2">The sequence shown here is derived from an EMBL/GenBank/DDBJ whole genome shotgun (WGS) entry which is preliminary data.</text>
</comment>
<organism evidence="2 3">
    <name type="scientific">Fusarium oxysporum f. sp. narcissi</name>
    <dbReference type="NCBI Taxonomy" id="451672"/>
    <lineage>
        <taxon>Eukaryota</taxon>
        <taxon>Fungi</taxon>
        <taxon>Dikarya</taxon>
        <taxon>Ascomycota</taxon>
        <taxon>Pezizomycotina</taxon>
        <taxon>Sordariomycetes</taxon>
        <taxon>Hypocreomycetidae</taxon>
        <taxon>Hypocreales</taxon>
        <taxon>Nectriaceae</taxon>
        <taxon>Fusarium</taxon>
        <taxon>Fusarium oxysporum species complex</taxon>
    </lineage>
</organism>
<evidence type="ECO:0000313" key="3">
    <source>
        <dbReference type="Proteomes" id="UP000290540"/>
    </source>
</evidence>
<feature type="region of interest" description="Disordered" evidence="1">
    <location>
        <begin position="1"/>
        <end position="38"/>
    </location>
</feature>
<feature type="region of interest" description="Disordered" evidence="1">
    <location>
        <begin position="514"/>
        <end position="563"/>
    </location>
</feature>
<feature type="compositionally biased region" description="Acidic residues" evidence="1">
    <location>
        <begin position="357"/>
        <end position="367"/>
    </location>
</feature>
<dbReference type="Proteomes" id="UP000290540">
    <property type="component" value="Unassembled WGS sequence"/>
</dbReference>
<accession>A0A4Q2VE31</accession>
<dbReference type="EMBL" id="MQTW01000104">
    <property type="protein sequence ID" value="RYC85594.1"/>
    <property type="molecule type" value="Genomic_DNA"/>
</dbReference>
<feature type="region of interest" description="Disordered" evidence="1">
    <location>
        <begin position="352"/>
        <end position="389"/>
    </location>
</feature>
<protein>
    <submittedName>
        <fullName evidence="2">Uncharacterized protein</fullName>
    </submittedName>
</protein>
<dbReference type="AlphaFoldDB" id="A0A4Q2VE31"/>
<proteinExistence type="predicted"/>
<feature type="compositionally biased region" description="Basic residues" evidence="1">
    <location>
        <begin position="1"/>
        <end position="12"/>
    </location>
</feature>
<evidence type="ECO:0000313" key="2">
    <source>
        <dbReference type="EMBL" id="RYC85594.1"/>
    </source>
</evidence>
<evidence type="ECO:0000256" key="1">
    <source>
        <dbReference type="SAM" id="MobiDB-lite"/>
    </source>
</evidence>
<sequence length="563" mass="63718">MSAPRFNKRHASSAHENEPINKKGRPSKSELAANTAQNPINRIEARKMLSEAPPLRCTDDDLNEYYRQRVSWTVDVQWGPEDDDAIAAEWDRSAQKANSMMFDSAQHASLLALFKACLRLFQTTPIAILSPYYGLRYQPVSHNQGNKWVYSKLFCDELTALLVHPFWEGNTDLLATALGWTVICRLDDRRLWEGRLDMPWTALHSVFKQVDHCRERGQDLPSSYHDMHKLEREFVSERCELPGEWSDLFFEIGELASQETAAEPEGEFLGLLGLPVLPVTIYDLRLLTVALHSTELRPGWNYSVNEALQGWNAELSGQELPGIKELPLIFEIAWKSVLRHVRLLKQINGSESSSLSIDDEGDDDMTDSLDAGANFDSGEFLPQATNGSEELRPCRPALAELLPLRPPTLPIYTSVREQKILPELLELRKGNRKLQEGQKELEELFDMGAKRQNEVIAQNRNLMLQGLKEQKELAAQTRNLILQGQKEQKELMLNMQKQLDSMQSDLSELRQAKVASNRVDNKKRHPERPSLEATVTASDSAPKSPESGTNSSAPHNDAHRLKG</sequence>
<name>A0A4Q2VE31_FUSOX</name>
<feature type="compositionally biased region" description="Polar residues" evidence="1">
    <location>
        <begin position="533"/>
        <end position="554"/>
    </location>
</feature>
<reference evidence="2 3" key="1">
    <citation type="submission" date="2016-12" db="EMBL/GenBank/DDBJ databases">
        <title>Draft genome sequence of Fusarium oxysporum causing rot on Narcissus.</title>
        <authorList>
            <person name="Armitage A.D."/>
            <person name="Taylor A."/>
            <person name="Clarkson J.P."/>
            <person name="Harrison R.J."/>
            <person name="Jackson A.C."/>
        </authorList>
    </citation>
    <scope>NUCLEOTIDE SEQUENCE [LARGE SCALE GENOMIC DNA]</scope>
    <source>
        <strain evidence="2 3">N139</strain>
    </source>
</reference>